<dbReference type="SUPFAM" id="SSF46579">
    <property type="entry name" value="Prefoldin"/>
    <property type="match status" value="1"/>
</dbReference>
<evidence type="ECO:0000256" key="1">
    <source>
        <dbReference type="ARBA" id="ARBA00022679"/>
    </source>
</evidence>
<dbReference type="InterPro" id="IPR036265">
    <property type="entry name" value="HIT-like_sf"/>
</dbReference>
<evidence type="ECO:0000256" key="3">
    <source>
        <dbReference type="ARBA" id="ARBA00023277"/>
    </source>
</evidence>
<dbReference type="OrthoDB" id="20282at2759"/>
<reference evidence="7 8" key="2">
    <citation type="submission" date="2018-11" db="EMBL/GenBank/DDBJ databases">
        <authorList>
            <consortium name="Pathogen Informatics"/>
        </authorList>
    </citation>
    <scope>NUCLEOTIDE SEQUENCE [LARGE SCALE GENOMIC DNA]</scope>
</reference>
<organism evidence="9">
    <name type="scientific">Rodentolepis nana</name>
    <name type="common">Dwarf tapeworm</name>
    <name type="synonym">Hymenolepis nana</name>
    <dbReference type="NCBI Taxonomy" id="102285"/>
    <lineage>
        <taxon>Eukaryota</taxon>
        <taxon>Metazoa</taxon>
        <taxon>Spiralia</taxon>
        <taxon>Lophotrochozoa</taxon>
        <taxon>Platyhelminthes</taxon>
        <taxon>Cestoda</taxon>
        <taxon>Eucestoda</taxon>
        <taxon>Cyclophyllidea</taxon>
        <taxon>Hymenolepididae</taxon>
        <taxon>Rodentolepis</taxon>
    </lineage>
</organism>
<dbReference type="PANTHER" id="PTHR11943:SF1">
    <property type="entry name" value="GALACTOSE-1-PHOSPHATE URIDYLYLTRANSFERASE"/>
    <property type="match status" value="1"/>
</dbReference>
<dbReference type="CDD" id="cd22860">
    <property type="entry name" value="PDRG1"/>
    <property type="match status" value="1"/>
</dbReference>
<evidence type="ECO:0000256" key="2">
    <source>
        <dbReference type="ARBA" id="ARBA00022695"/>
    </source>
</evidence>
<evidence type="ECO:0000313" key="7">
    <source>
        <dbReference type="EMBL" id="VDO00572.1"/>
    </source>
</evidence>
<dbReference type="WBParaSite" id="HNAJ_0000471401-mRNA-1">
    <property type="protein sequence ID" value="HNAJ_0000471401-mRNA-1"/>
    <property type="gene ID" value="HNAJ_0000471401"/>
</dbReference>
<feature type="region of interest" description="Disordered" evidence="5">
    <location>
        <begin position="167"/>
        <end position="186"/>
    </location>
</feature>
<keyword evidence="2" id="KW-0548">Nucleotidyltransferase</keyword>
<evidence type="ECO:0000256" key="4">
    <source>
        <dbReference type="SAM" id="Coils"/>
    </source>
</evidence>
<dbReference type="GO" id="GO:0008270">
    <property type="term" value="F:zinc ion binding"/>
    <property type="evidence" value="ECO:0007669"/>
    <property type="project" value="InterPro"/>
</dbReference>
<dbReference type="Gene3D" id="3.30.428.10">
    <property type="entry name" value="HIT-like"/>
    <property type="match status" value="1"/>
</dbReference>
<dbReference type="AlphaFoldDB" id="A0A0R3TCC5"/>
<dbReference type="GO" id="GO:0033499">
    <property type="term" value="P:galactose catabolic process via UDP-galactose, Leloir pathway"/>
    <property type="evidence" value="ECO:0007669"/>
    <property type="project" value="TreeGrafter"/>
</dbReference>
<sequence length="225" mass="25157">MDAQHDKIVKEFEILEAATEKVISSQEKCKLYEINRRKSQEAINRLNDPNTPSNVWACLSHQFFKVPKNPLKTALRSDIQTLAGEVDALRAQIKADLEELRELEGKESLKGFNLKPLSQDELYADLVIPSAPQDKSHRRYNPLTQEWVVVSPNRISRPWVGAVENTASSSAGKSESSSSQKAIPKSTALAPGAIRSNGAVNPFYESTYTFPNDFPAFVRINFILL</sequence>
<keyword evidence="8" id="KW-1185">Reference proteome</keyword>
<reference evidence="9" key="1">
    <citation type="submission" date="2017-02" db="UniProtKB">
        <authorList>
            <consortium name="WormBaseParasite"/>
        </authorList>
    </citation>
    <scope>IDENTIFICATION</scope>
</reference>
<dbReference type="GO" id="GO:0005737">
    <property type="term" value="C:cytoplasm"/>
    <property type="evidence" value="ECO:0007669"/>
    <property type="project" value="TreeGrafter"/>
</dbReference>
<evidence type="ECO:0000256" key="5">
    <source>
        <dbReference type="SAM" id="MobiDB-lite"/>
    </source>
</evidence>
<proteinExistence type="predicted"/>
<name>A0A0R3TCC5_RODNA</name>
<dbReference type="GO" id="GO:0008108">
    <property type="term" value="F:UDP-glucose:hexose-1-phosphate uridylyltransferase activity"/>
    <property type="evidence" value="ECO:0007669"/>
    <property type="project" value="InterPro"/>
</dbReference>
<feature type="domain" description="Galactose-1-phosphate uridyl transferase N-terminal" evidence="6">
    <location>
        <begin position="132"/>
        <end position="218"/>
    </location>
</feature>
<dbReference type="InterPro" id="IPR005849">
    <property type="entry name" value="GalP_Utransf_N"/>
</dbReference>
<keyword evidence="3" id="KW-0119">Carbohydrate metabolism</keyword>
<dbReference type="EMBL" id="UZAE01003533">
    <property type="protein sequence ID" value="VDO00572.1"/>
    <property type="molecule type" value="Genomic_DNA"/>
</dbReference>
<evidence type="ECO:0000259" key="6">
    <source>
        <dbReference type="Pfam" id="PF01087"/>
    </source>
</evidence>
<keyword evidence="1" id="KW-0808">Transferase</keyword>
<dbReference type="Pfam" id="PF01087">
    <property type="entry name" value="GalP_UDP_transf"/>
    <property type="match status" value="1"/>
</dbReference>
<dbReference type="STRING" id="102285.A0A0R3TCC5"/>
<gene>
    <name evidence="7" type="ORF">HNAJ_LOCUS4712</name>
</gene>
<accession>A0A0R3TCC5</accession>
<dbReference type="Proteomes" id="UP000278807">
    <property type="component" value="Unassembled WGS sequence"/>
</dbReference>
<evidence type="ECO:0000313" key="8">
    <source>
        <dbReference type="Proteomes" id="UP000278807"/>
    </source>
</evidence>
<feature type="coiled-coil region" evidence="4">
    <location>
        <begin position="72"/>
        <end position="106"/>
    </location>
</feature>
<keyword evidence="4" id="KW-0175">Coiled coil</keyword>
<dbReference type="InterPro" id="IPR001937">
    <property type="entry name" value="GalP_UDPtransf1"/>
</dbReference>
<evidence type="ECO:0000313" key="9">
    <source>
        <dbReference type="WBParaSite" id="HNAJ_0000471401-mRNA-1"/>
    </source>
</evidence>
<dbReference type="PANTHER" id="PTHR11943">
    <property type="entry name" value="GALACTOSE-1-PHOSPHATE URIDYLYLTRANSFERASE"/>
    <property type="match status" value="1"/>
</dbReference>
<dbReference type="SUPFAM" id="SSF54197">
    <property type="entry name" value="HIT-like"/>
    <property type="match status" value="1"/>
</dbReference>
<protein>
    <submittedName>
        <fullName evidence="9">GalP_UDP_transf domain-containing protein</fullName>
    </submittedName>
</protein>